<sequence>MSFWNSIFGRSTPKTANLDALFMVPSAAITLQTAAGLEPSGTGAVCFRSAGGAAFAQTQQEIVALLEADPRAPAVEVTQDRFGFTWLLVHRDPLDIAGLCTDLHAVNTILQDQGFGTGLLCSLIPFQAADGAKVGLVYLYKQGTFYPFAPTGPERRDNLLELNVRDHLAAELPMEKDLQRWLAVWGAPGL</sequence>
<organism evidence="1 2">
    <name type="scientific">Nocardioides dubius</name>
    <dbReference type="NCBI Taxonomy" id="317019"/>
    <lineage>
        <taxon>Bacteria</taxon>
        <taxon>Bacillati</taxon>
        <taxon>Actinomycetota</taxon>
        <taxon>Actinomycetes</taxon>
        <taxon>Propionibacteriales</taxon>
        <taxon>Nocardioidaceae</taxon>
        <taxon>Nocardioides</taxon>
    </lineage>
</organism>
<name>A0ABP4E9X3_9ACTN</name>
<dbReference type="InterPro" id="IPR054383">
    <property type="entry name" value="PspAB-like"/>
</dbReference>
<accession>A0ABP4E9X3</accession>
<keyword evidence="2" id="KW-1185">Reference proteome</keyword>
<gene>
    <name evidence="1" type="ORF">GCM10009668_09340</name>
</gene>
<dbReference type="RefSeq" id="WP_343991855.1">
    <property type="nucleotide sequence ID" value="NZ_BAAALG010000003.1"/>
</dbReference>
<proteinExistence type="predicted"/>
<comment type="caution">
    <text evidence="1">The sequence shown here is derived from an EMBL/GenBank/DDBJ whole genome shotgun (WGS) entry which is preliminary data.</text>
</comment>
<evidence type="ECO:0000313" key="2">
    <source>
        <dbReference type="Proteomes" id="UP001501581"/>
    </source>
</evidence>
<dbReference type="Proteomes" id="UP001501581">
    <property type="component" value="Unassembled WGS sequence"/>
</dbReference>
<protein>
    <submittedName>
        <fullName evidence="1">Uncharacterized protein</fullName>
    </submittedName>
</protein>
<dbReference type="EMBL" id="BAAALG010000003">
    <property type="protein sequence ID" value="GAA1095427.1"/>
    <property type="molecule type" value="Genomic_DNA"/>
</dbReference>
<evidence type="ECO:0000313" key="1">
    <source>
        <dbReference type="EMBL" id="GAA1095427.1"/>
    </source>
</evidence>
<dbReference type="Pfam" id="PF22742">
    <property type="entry name" value="PspAB"/>
    <property type="match status" value="1"/>
</dbReference>
<reference evidence="2" key="1">
    <citation type="journal article" date="2019" name="Int. J. Syst. Evol. Microbiol.">
        <title>The Global Catalogue of Microorganisms (GCM) 10K type strain sequencing project: providing services to taxonomists for standard genome sequencing and annotation.</title>
        <authorList>
            <consortium name="The Broad Institute Genomics Platform"/>
            <consortium name="The Broad Institute Genome Sequencing Center for Infectious Disease"/>
            <person name="Wu L."/>
            <person name="Ma J."/>
        </authorList>
    </citation>
    <scope>NUCLEOTIDE SEQUENCE [LARGE SCALE GENOMIC DNA]</scope>
    <source>
        <strain evidence="2">JCM 13008</strain>
    </source>
</reference>